<feature type="compositionally biased region" description="Acidic residues" evidence="1">
    <location>
        <begin position="485"/>
        <end position="496"/>
    </location>
</feature>
<evidence type="ECO:0000313" key="2">
    <source>
        <dbReference type="EMBL" id="KAK4547097.1"/>
    </source>
</evidence>
<dbReference type="EMBL" id="JAVFHQ010000012">
    <property type="protein sequence ID" value="KAK4547097.1"/>
    <property type="molecule type" value="Genomic_DNA"/>
</dbReference>
<dbReference type="Proteomes" id="UP001324427">
    <property type="component" value="Unassembled WGS sequence"/>
</dbReference>
<keyword evidence="3" id="KW-1185">Reference proteome</keyword>
<name>A0AAV9JQ09_9PEZI</name>
<feature type="region of interest" description="Disordered" evidence="1">
    <location>
        <begin position="447"/>
        <end position="496"/>
    </location>
</feature>
<feature type="compositionally biased region" description="Low complexity" evidence="1">
    <location>
        <begin position="86"/>
        <end position="96"/>
    </location>
</feature>
<gene>
    <name evidence="2" type="ORF">LTR36_001318</name>
</gene>
<feature type="compositionally biased region" description="Low complexity" evidence="1">
    <location>
        <begin position="54"/>
        <end position="80"/>
    </location>
</feature>
<feature type="region of interest" description="Disordered" evidence="1">
    <location>
        <begin position="1"/>
        <end position="96"/>
    </location>
</feature>
<evidence type="ECO:0000256" key="1">
    <source>
        <dbReference type="SAM" id="MobiDB-lite"/>
    </source>
</evidence>
<organism evidence="2 3">
    <name type="scientific">Oleoguttula mirabilis</name>
    <dbReference type="NCBI Taxonomy" id="1507867"/>
    <lineage>
        <taxon>Eukaryota</taxon>
        <taxon>Fungi</taxon>
        <taxon>Dikarya</taxon>
        <taxon>Ascomycota</taxon>
        <taxon>Pezizomycotina</taxon>
        <taxon>Dothideomycetes</taxon>
        <taxon>Dothideomycetidae</taxon>
        <taxon>Mycosphaerellales</taxon>
        <taxon>Teratosphaeriaceae</taxon>
        <taxon>Oleoguttula</taxon>
    </lineage>
</organism>
<feature type="compositionally biased region" description="Basic residues" evidence="1">
    <location>
        <begin position="465"/>
        <end position="475"/>
    </location>
</feature>
<protein>
    <submittedName>
        <fullName evidence="2">Uncharacterized protein</fullName>
    </submittedName>
</protein>
<reference evidence="2 3" key="1">
    <citation type="submission" date="2021-11" db="EMBL/GenBank/DDBJ databases">
        <title>Black yeast isolated from Biological Soil Crust.</title>
        <authorList>
            <person name="Kurbessoian T."/>
        </authorList>
    </citation>
    <scope>NUCLEOTIDE SEQUENCE [LARGE SCALE GENOMIC DNA]</scope>
    <source>
        <strain evidence="2 3">CCFEE 5522</strain>
    </source>
</reference>
<proteinExistence type="predicted"/>
<feature type="compositionally biased region" description="Gly residues" evidence="1">
    <location>
        <begin position="8"/>
        <end position="21"/>
    </location>
</feature>
<dbReference type="AlphaFoldDB" id="A0AAV9JQ09"/>
<feature type="compositionally biased region" description="Low complexity" evidence="1">
    <location>
        <begin position="22"/>
        <end position="38"/>
    </location>
</feature>
<sequence length="496" mass="53314">MPPRRGHCGGPRGGAQAGRGRGSAAARGRSSTGAGYAGVKKSQAEKKRPIQPRVAAALASAAATATAPVEPETASAVQEDQPTEPFPQQQPEWPSPKVQRIHRPAFMCTPHSLFFIHLGQLASSADTETIALNLMDHFLQAEHFLPELWHGQLHAVCFLFASELTGMLENEIEAIAQAVEAHAAGLAEHGVQDLEVSVEGMRRGYAAVLERREQLKGLVGDYAELLGSLAGPPVADAIERVEEAVEEVEVEVLGEEEELFDFDVLEEPETQVAAQQTSSCARRPSSPRPGGGYIAAAAKLARGIEKADGGEQHWMNPRFFGTPMGSNGAEFQELPEGRTRSGQLFRGLDQICVPMTALPVTLVLQLSRAYVGDEDGSARWLHDLLSEPAIEVLMKNMGAMGTAYAEMWLARMLFLDVLEEYGGKVTSLPEPHDGRGRMNKRVVLKDIDNNGLGAGPPQRDGLSSRGKKRRGKGVKGGRSGLGVEFDPELSDIEEGG</sequence>
<evidence type="ECO:0000313" key="3">
    <source>
        <dbReference type="Proteomes" id="UP001324427"/>
    </source>
</evidence>
<accession>A0AAV9JQ09</accession>
<comment type="caution">
    <text evidence="2">The sequence shown here is derived from an EMBL/GenBank/DDBJ whole genome shotgun (WGS) entry which is preliminary data.</text>
</comment>